<feature type="domain" description="Peptidase C51" evidence="3">
    <location>
        <begin position="148"/>
        <end position="271"/>
    </location>
</feature>
<dbReference type="Pfam" id="PF05257">
    <property type="entry name" value="CHAP"/>
    <property type="match status" value="1"/>
</dbReference>
<dbReference type="Gene3D" id="3.90.1720.10">
    <property type="entry name" value="endopeptidase domain like (from Nostoc punctiforme)"/>
    <property type="match status" value="1"/>
</dbReference>
<reference evidence="4 5" key="1">
    <citation type="submission" date="2018-10" db="EMBL/GenBank/DDBJ databases">
        <title>Genomic Encyclopedia of Archaeal and Bacterial Type Strains, Phase II (KMG-II): from individual species to whole genera.</title>
        <authorList>
            <person name="Goeker M."/>
        </authorList>
    </citation>
    <scope>NUCLEOTIDE SEQUENCE [LARGE SCALE GENOMIC DNA]</scope>
    <source>
        <strain evidence="4 5">DSM 14954</strain>
    </source>
</reference>
<feature type="signal peptide" evidence="2">
    <location>
        <begin position="1"/>
        <end position="25"/>
    </location>
</feature>
<organism evidence="4 5">
    <name type="scientific">Solirubrobacter pauli</name>
    <dbReference type="NCBI Taxonomy" id="166793"/>
    <lineage>
        <taxon>Bacteria</taxon>
        <taxon>Bacillati</taxon>
        <taxon>Actinomycetota</taxon>
        <taxon>Thermoleophilia</taxon>
        <taxon>Solirubrobacterales</taxon>
        <taxon>Solirubrobacteraceae</taxon>
        <taxon>Solirubrobacter</taxon>
    </lineage>
</organism>
<dbReference type="OrthoDB" id="4326934at2"/>
<dbReference type="SUPFAM" id="SSF69318">
    <property type="entry name" value="Integrin alpha N-terminal domain"/>
    <property type="match status" value="1"/>
</dbReference>
<evidence type="ECO:0000313" key="4">
    <source>
        <dbReference type="EMBL" id="RKQ92046.1"/>
    </source>
</evidence>
<evidence type="ECO:0000313" key="5">
    <source>
        <dbReference type="Proteomes" id="UP000278962"/>
    </source>
</evidence>
<dbReference type="Proteomes" id="UP000278962">
    <property type="component" value="Unassembled WGS sequence"/>
</dbReference>
<dbReference type="InterPro" id="IPR013517">
    <property type="entry name" value="FG-GAP"/>
</dbReference>
<protein>
    <submittedName>
        <fullName evidence="4">CHAP domain-containing protein</fullName>
    </submittedName>
</protein>
<dbReference type="SUPFAM" id="SSF54001">
    <property type="entry name" value="Cysteine proteinases"/>
    <property type="match status" value="1"/>
</dbReference>
<evidence type="ECO:0000259" key="3">
    <source>
        <dbReference type="PROSITE" id="PS50911"/>
    </source>
</evidence>
<dbReference type="AlphaFoldDB" id="A0A660LCF0"/>
<keyword evidence="1 2" id="KW-0732">Signal</keyword>
<name>A0A660LCF0_9ACTN</name>
<dbReference type="InterPro" id="IPR007921">
    <property type="entry name" value="CHAP_dom"/>
</dbReference>
<dbReference type="PANTHER" id="PTHR46580:SF4">
    <property type="entry name" value="ATP_GTP-BINDING PROTEIN"/>
    <property type="match status" value="1"/>
</dbReference>
<gene>
    <name evidence="4" type="ORF">C8N24_1885</name>
</gene>
<evidence type="ECO:0000256" key="1">
    <source>
        <dbReference type="ARBA" id="ARBA00022729"/>
    </source>
</evidence>
<dbReference type="PANTHER" id="PTHR46580">
    <property type="entry name" value="SENSOR KINASE-RELATED"/>
    <property type="match status" value="1"/>
</dbReference>
<accession>A0A660LCF0</accession>
<dbReference type="PROSITE" id="PS50911">
    <property type="entry name" value="CHAP"/>
    <property type="match status" value="1"/>
</dbReference>
<dbReference type="Pfam" id="PF13517">
    <property type="entry name" value="FG-GAP_3"/>
    <property type="match status" value="1"/>
</dbReference>
<proteinExistence type="predicted"/>
<comment type="caution">
    <text evidence="4">The sequence shown here is derived from an EMBL/GenBank/DDBJ whole genome shotgun (WGS) entry which is preliminary data.</text>
</comment>
<evidence type="ECO:0000256" key="2">
    <source>
        <dbReference type="SAM" id="SignalP"/>
    </source>
</evidence>
<dbReference type="InterPro" id="IPR038765">
    <property type="entry name" value="Papain-like_cys_pep_sf"/>
</dbReference>
<keyword evidence="5" id="KW-1185">Reference proteome</keyword>
<feature type="chain" id="PRO_5025030360" evidence="2">
    <location>
        <begin position="26"/>
        <end position="611"/>
    </location>
</feature>
<dbReference type="Gene3D" id="2.130.10.130">
    <property type="entry name" value="Integrin alpha, N-terminal"/>
    <property type="match status" value="2"/>
</dbReference>
<dbReference type="EMBL" id="RBIL01000001">
    <property type="protein sequence ID" value="RKQ92046.1"/>
    <property type="molecule type" value="Genomic_DNA"/>
</dbReference>
<dbReference type="InterPro" id="IPR028994">
    <property type="entry name" value="Integrin_alpha_N"/>
</dbReference>
<dbReference type="RefSeq" id="WP_121249778.1">
    <property type="nucleotide sequence ID" value="NZ_RBIL01000001.1"/>
</dbReference>
<sequence length="611" mass="63183">MLAHRLVFSLVVLTALAASPTVANAAVQVFTPRTVPAGKVAVARVEAGPGQKVCSLTARSGKTVQGPFRAAAKPVATFTWQVPSLARNASWTLSARCAKRANGLARAKAGQAKVSVAATRSGGVLRLLVPGSVRTVSSRMADFEPSPGGLDCAAPWNGYRSGIDQTGYCTGYDVWYASKRLGHPATFGLGANAASWMKLAPSRGLTVRTTPGPGTIAWWRGTSSEASHVAVVESVGAGSITVAEMNRKRWNVASTRTIRLGTKAAPDRYLALPTGVNIDNGGVSFPVTPGPLPVIQPVPPRGGSRTVEIISTTQSPISRLTTLFTLGYGADNVFRATPLATADNVLGIAGDVDGDGRAELVSLKPWPPSSGTFQYVVARPGADGRVTVTTAPAPERPSATAVLDVNGDGRADIVSFESQGYVVALANGDGTFTRGPATAIPAPGYFGTPVVGDFTGDGRADLLLSIDLLVSNGDGTFTPRPAFDGNAPWPGPIAAGDFDEDGKADAVTLVPPGSDSTPSGYYLSRSNGDGTFAPVERFADTVPQTHQVWPGDVDGDGHVDLVAVEHVAEAREVITRYVAYLGRGDATFTKVVLATGQHVGAATAVGDFDGR</sequence>